<dbReference type="GO" id="GO:0003677">
    <property type="term" value="F:DNA binding"/>
    <property type="evidence" value="ECO:0007669"/>
    <property type="project" value="InterPro"/>
</dbReference>
<dbReference type="EMBL" id="JANEYF010003128">
    <property type="protein sequence ID" value="KAJ8939003.1"/>
    <property type="molecule type" value="Genomic_DNA"/>
</dbReference>
<dbReference type="Pfam" id="PF10545">
    <property type="entry name" value="MADF_DNA_bdg"/>
    <property type="match status" value="1"/>
</dbReference>
<keyword evidence="5" id="KW-1185">Reference proteome</keyword>
<dbReference type="PANTHER" id="PTHR12243">
    <property type="entry name" value="MADF DOMAIN TRANSCRIPTION FACTOR"/>
    <property type="match status" value="1"/>
</dbReference>
<evidence type="ECO:0000256" key="1">
    <source>
        <dbReference type="PROSITE-ProRule" id="PRU00371"/>
    </source>
</evidence>
<dbReference type="GO" id="GO:0005634">
    <property type="term" value="C:nucleus"/>
    <property type="evidence" value="ECO:0007669"/>
    <property type="project" value="UniProtKB-SubCell"/>
</dbReference>
<dbReference type="GO" id="GO:0005667">
    <property type="term" value="C:transcription regulator complex"/>
    <property type="evidence" value="ECO:0007669"/>
    <property type="project" value="TreeGrafter"/>
</dbReference>
<gene>
    <name evidence="4" type="ORF">NQ314_011253</name>
</gene>
<feature type="non-terminal residue" evidence="4">
    <location>
        <position position="211"/>
    </location>
</feature>
<dbReference type="PROSITE" id="PS51031">
    <property type="entry name" value="BESS"/>
    <property type="match status" value="1"/>
</dbReference>
<feature type="region of interest" description="Disordered" evidence="2">
    <location>
        <begin position="181"/>
        <end position="211"/>
    </location>
</feature>
<evidence type="ECO:0000313" key="4">
    <source>
        <dbReference type="EMBL" id="KAJ8939003.1"/>
    </source>
</evidence>
<accession>A0AAV8XKG4</accession>
<dbReference type="PANTHER" id="PTHR12243:SF69">
    <property type="entry name" value="SI:CH73-59F11.3"/>
    <property type="match status" value="1"/>
</dbReference>
<proteinExistence type="predicted"/>
<evidence type="ECO:0000313" key="5">
    <source>
        <dbReference type="Proteomes" id="UP001162156"/>
    </source>
</evidence>
<reference evidence="4" key="1">
    <citation type="journal article" date="2023" name="Insect Mol. Biol.">
        <title>Genome sequencing provides insights into the evolution of gene families encoding plant cell wall-degrading enzymes in longhorned beetles.</title>
        <authorList>
            <person name="Shin N.R."/>
            <person name="Okamura Y."/>
            <person name="Kirsch R."/>
            <person name="Pauchet Y."/>
        </authorList>
    </citation>
    <scope>NUCLEOTIDE SEQUENCE</scope>
    <source>
        <strain evidence="4">RBIC_L_NR</strain>
    </source>
</reference>
<dbReference type="AlphaFoldDB" id="A0AAV8XKG4"/>
<feature type="domain" description="BESS" evidence="3">
    <location>
        <begin position="118"/>
        <end position="157"/>
    </location>
</feature>
<protein>
    <recommendedName>
        <fullName evidence="3">BESS domain-containing protein</fullName>
    </recommendedName>
</protein>
<dbReference type="Pfam" id="PF02944">
    <property type="entry name" value="BESS"/>
    <property type="match status" value="1"/>
</dbReference>
<dbReference type="GO" id="GO:0006357">
    <property type="term" value="P:regulation of transcription by RNA polymerase II"/>
    <property type="evidence" value="ECO:0007669"/>
    <property type="project" value="TreeGrafter"/>
</dbReference>
<evidence type="ECO:0000259" key="3">
    <source>
        <dbReference type="PROSITE" id="PS51031"/>
    </source>
</evidence>
<comment type="caution">
    <text evidence="4">The sequence shown here is derived from an EMBL/GenBank/DDBJ whole genome shotgun (WGS) entry which is preliminary data.</text>
</comment>
<dbReference type="Proteomes" id="UP001162156">
    <property type="component" value="Unassembled WGS sequence"/>
</dbReference>
<sequence>MSLLIDDSVETLIEEIEKRPALYLKSLKEYSDVNLKKKLWEEVCVVVVSHWNELGPEEKLKKEAEPENNSDNDEMDDTTVTNYTLSTASAKKSRKRKVTEENNLDRELVNFIKKSEVDDADTHFLLSLVPMMKELSENEKLDAKLQMLQIFKQIKMARTEPSIFPQRDNYNLLRQDQRYVHQSATQNTQGPFQNSYAPQYPRSPINDEETA</sequence>
<feature type="compositionally biased region" description="Acidic residues" evidence="2">
    <location>
        <begin position="66"/>
        <end position="77"/>
    </location>
</feature>
<dbReference type="InterPro" id="IPR006578">
    <property type="entry name" value="MADF-dom"/>
</dbReference>
<feature type="compositionally biased region" description="Polar residues" evidence="2">
    <location>
        <begin position="181"/>
        <end position="197"/>
    </location>
</feature>
<dbReference type="InterPro" id="IPR004210">
    <property type="entry name" value="BESS_motif"/>
</dbReference>
<keyword evidence="1" id="KW-0539">Nucleus</keyword>
<name>A0AAV8XKG4_9CUCU</name>
<comment type="subcellular location">
    <subcellularLocation>
        <location evidence="1">Nucleus</location>
    </subcellularLocation>
</comment>
<feature type="region of interest" description="Disordered" evidence="2">
    <location>
        <begin position="58"/>
        <end position="79"/>
    </location>
</feature>
<evidence type="ECO:0000256" key="2">
    <source>
        <dbReference type="SAM" id="MobiDB-lite"/>
    </source>
</evidence>
<organism evidence="4 5">
    <name type="scientific">Rhamnusium bicolor</name>
    <dbReference type="NCBI Taxonomy" id="1586634"/>
    <lineage>
        <taxon>Eukaryota</taxon>
        <taxon>Metazoa</taxon>
        <taxon>Ecdysozoa</taxon>
        <taxon>Arthropoda</taxon>
        <taxon>Hexapoda</taxon>
        <taxon>Insecta</taxon>
        <taxon>Pterygota</taxon>
        <taxon>Neoptera</taxon>
        <taxon>Endopterygota</taxon>
        <taxon>Coleoptera</taxon>
        <taxon>Polyphaga</taxon>
        <taxon>Cucujiformia</taxon>
        <taxon>Chrysomeloidea</taxon>
        <taxon>Cerambycidae</taxon>
        <taxon>Lepturinae</taxon>
        <taxon>Rhagiini</taxon>
        <taxon>Rhamnusium</taxon>
    </lineage>
</organism>
<dbReference type="InterPro" id="IPR039353">
    <property type="entry name" value="TF_Adf1"/>
</dbReference>